<dbReference type="Proteomes" id="UP001549036">
    <property type="component" value="Unassembled WGS sequence"/>
</dbReference>
<dbReference type="Gene3D" id="3.40.50.300">
    <property type="entry name" value="P-loop containing nucleotide triphosphate hydrolases"/>
    <property type="match status" value="1"/>
</dbReference>
<reference evidence="1 2" key="1">
    <citation type="submission" date="2024-06" db="EMBL/GenBank/DDBJ databases">
        <title>Genomic Encyclopedia of Type Strains, Phase IV (KMG-IV): sequencing the most valuable type-strain genomes for metagenomic binning, comparative biology and taxonomic classification.</title>
        <authorList>
            <person name="Goeker M."/>
        </authorList>
    </citation>
    <scope>NUCLEOTIDE SEQUENCE [LARGE SCALE GENOMIC DNA]</scope>
    <source>
        <strain evidence="1 2">DSM 29846</strain>
    </source>
</reference>
<name>A0ABV2HVK1_9HYPH</name>
<dbReference type="InterPro" id="IPR027417">
    <property type="entry name" value="P-loop_NTPase"/>
</dbReference>
<evidence type="ECO:0008006" key="3">
    <source>
        <dbReference type="Google" id="ProtNLM"/>
    </source>
</evidence>
<sequence length="380" mass="43949">MRLILHIGTHKTGSTALQHFLSANGKGLGDHGICYASPIHEFNFNSIANTFLKDGSEKFRYFLLKNLGKAERNGAHTIIASSENLYAMVRYLRRFKTEETSAEALAKERHLIERLRAAIPGHVECHVLCYVRRPDHYLESLYNQNVKRGDLLTGDVIDFLNAINDILDYHSYLSIWRDVFGSRACSVRTYEAALPNLIDDFVRHVLGIGDISAFTQPHLRANERLSRDVLEYKRARNEHIPYSESKLERRVYAMVDKRITGTNNNHQYLAPDERAALLSRLEPCMERLRREFALPPFPPFNLEAAKASWQPYPGLSPEKRREIEFHYNAVQRLIGFRLERLLMRGAALTRRRLPFLSWLLDFARGSGIRRLLLEVTSRFQ</sequence>
<dbReference type="EMBL" id="JBEPLM010000007">
    <property type="protein sequence ID" value="MET3594429.1"/>
    <property type="molecule type" value="Genomic_DNA"/>
</dbReference>
<comment type="caution">
    <text evidence="1">The sequence shown here is derived from an EMBL/GenBank/DDBJ whole genome shotgun (WGS) entry which is preliminary data.</text>
</comment>
<keyword evidence="2" id="KW-1185">Reference proteome</keyword>
<protein>
    <recommendedName>
        <fullName evidence="3">Sulfotransferase family protein</fullName>
    </recommendedName>
</protein>
<dbReference type="RefSeq" id="WP_292301943.1">
    <property type="nucleotide sequence ID" value="NZ_JBEPLM010000007.1"/>
</dbReference>
<dbReference type="SUPFAM" id="SSF52540">
    <property type="entry name" value="P-loop containing nucleoside triphosphate hydrolases"/>
    <property type="match status" value="1"/>
</dbReference>
<evidence type="ECO:0000313" key="2">
    <source>
        <dbReference type="Proteomes" id="UP001549036"/>
    </source>
</evidence>
<evidence type="ECO:0000313" key="1">
    <source>
        <dbReference type="EMBL" id="MET3594429.1"/>
    </source>
</evidence>
<organism evidence="1 2">
    <name type="scientific">Mesorhizobium shonense</name>
    <dbReference type="NCBI Taxonomy" id="1209948"/>
    <lineage>
        <taxon>Bacteria</taxon>
        <taxon>Pseudomonadati</taxon>
        <taxon>Pseudomonadota</taxon>
        <taxon>Alphaproteobacteria</taxon>
        <taxon>Hyphomicrobiales</taxon>
        <taxon>Phyllobacteriaceae</taxon>
        <taxon>Mesorhizobium</taxon>
    </lineage>
</organism>
<gene>
    <name evidence="1" type="ORF">ABID26_003837</name>
</gene>
<proteinExistence type="predicted"/>
<accession>A0ABV2HVK1</accession>